<evidence type="ECO:0000256" key="4">
    <source>
        <dbReference type="ARBA" id="ARBA00022692"/>
    </source>
</evidence>
<accession>A0A7X0IIB1</accession>
<evidence type="ECO:0000256" key="6">
    <source>
        <dbReference type="ARBA" id="ARBA00023136"/>
    </source>
</evidence>
<dbReference type="GO" id="GO:0008324">
    <property type="term" value="F:monoatomic cation transmembrane transporter activity"/>
    <property type="evidence" value="ECO:0007669"/>
    <property type="project" value="InterPro"/>
</dbReference>
<organism evidence="7 8">
    <name type="scientific">Sphaerisporangium rubeum</name>
    <dbReference type="NCBI Taxonomy" id="321317"/>
    <lineage>
        <taxon>Bacteria</taxon>
        <taxon>Bacillati</taxon>
        <taxon>Actinomycetota</taxon>
        <taxon>Actinomycetes</taxon>
        <taxon>Streptosporangiales</taxon>
        <taxon>Streptosporangiaceae</taxon>
        <taxon>Sphaerisporangium</taxon>
    </lineage>
</organism>
<keyword evidence="3" id="KW-1003">Cell membrane</keyword>
<name>A0A7X0IIB1_9ACTN</name>
<dbReference type="PANTHER" id="PTHR34584">
    <property type="entry name" value="NA(+)/H(+) ANTIPORTER SUBUNIT E1"/>
    <property type="match status" value="1"/>
</dbReference>
<reference evidence="7 8" key="1">
    <citation type="submission" date="2020-08" db="EMBL/GenBank/DDBJ databases">
        <title>Sequencing the genomes of 1000 actinobacteria strains.</title>
        <authorList>
            <person name="Klenk H.-P."/>
        </authorList>
    </citation>
    <scope>NUCLEOTIDE SEQUENCE [LARGE SCALE GENOMIC DNA]</scope>
    <source>
        <strain evidence="7 8">DSM 44936</strain>
    </source>
</reference>
<dbReference type="RefSeq" id="WP_184984765.1">
    <property type="nucleotide sequence ID" value="NZ_BAAALO010000020.1"/>
</dbReference>
<sequence length="126" mass="13163">MTGPALGGVRRAAVRAARAAAFLGHYGRSFLVANLTVAWEIVTPGSGLAPAIVELRLRARTPFEIVAMAHLVALTPGTLVIEVRTDPPTLFVHAMHAADPGALLATLGDLERRLLAVLRPAGGELS</sequence>
<evidence type="ECO:0000256" key="2">
    <source>
        <dbReference type="ARBA" id="ARBA00006228"/>
    </source>
</evidence>
<comment type="similarity">
    <text evidence="2">Belongs to the CPA3 antiporters (TC 2.A.63) subunit E family.</text>
</comment>
<protein>
    <submittedName>
        <fullName evidence="7">Multicomponent Na+:H+ antiporter subunit E</fullName>
    </submittedName>
</protein>
<dbReference type="Pfam" id="PF01899">
    <property type="entry name" value="MNHE"/>
    <property type="match status" value="1"/>
</dbReference>
<keyword evidence="8" id="KW-1185">Reference proteome</keyword>
<proteinExistence type="inferred from homology"/>
<keyword evidence="5" id="KW-1133">Transmembrane helix</keyword>
<keyword evidence="6" id="KW-0472">Membrane</keyword>
<evidence type="ECO:0000256" key="1">
    <source>
        <dbReference type="ARBA" id="ARBA00004651"/>
    </source>
</evidence>
<evidence type="ECO:0000313" key="8">
    <source>
        <dbReference type="Proteomes" id="UP000555564"/>
    </source>
</evidence>
<dbReference type="EMBL" id="JACHIU010000001">
    <property type="protein sequence ID" value="MBB6475448.1"/>
    <property type="molecule type" value="Genomic_DNA"/>
</dbReference>
<dbReference type="InterPro" id="IPR002758">
    <property type="entry name" value="Cation_antiport_E"/>
</dbReference>
<dbReference type="PANTHER" id="PTHR34584:SF1">
    <property type="entry name" value="NA(+)_H(+) ANTIPORTER SUBUNIT E1"/>
    <property type="match status" value="1"/>
</dbReference>
<dbReference type="AlphaFoldDB" id="A0A7X0IIB1"/>
<comment type="subcellular location">
    <subcellularLocation>
        <location evidence="1">Cell membrane</location>
        <topology evidence="1">Multi-pass membrane protein</topology>
    </subcellularLocation>
</comment>
<dbReference type="GO" id="GO:0005886">
    <property type="term" value="C:plasma membrane"/>
    <property type="evidence" value="ECO:0007669"/>
    <property type="project" value="UniProtKB-SubCell"/>
</dbReference>
<evidence type="ECO:0000313" key="7">
    <source>
        <dbReference type="EMBL" id="MBB6475448.1"/>
    </source>
</evidence>
<evidence type="ECO:0000256" key="3">
    <source>
        <dbReference type="ARBA" id="ARBA00022475"/>
    </source>
</evidence>
<keyword evidence="4" id="KW-0812">Transmembrane</keyword>
<comment type="caution">
    <text evidence="7">The sequence shown here is derived from an EMBL/GenBank/DDBJ whole genome shotgun (WGS) entry which is preliminary data.</text>
</comment>
<evidence type="ECO:0000256" key="5">
    <source>
        <dbReference type="ARBA" id="ARBA00022989"/>
    </source>
</evidence>
<gene>
    <name evidence="7" type="ORF">BJ992_004879</name>
</gene>
<dbReference type="Proteomes" id="UP000555564">
    <property type="component" value="Unassembled WGS sequence"/>
</dbReference>